<name>A0ABM8UYZ4_9BACT</name>
<comment type="caution">
    <text evidence="2">The sequence shown here is derived from an EMBL/GenBank/DDBJ whole genome shotgun (WGS) entry which is preliminary data.</text>
</comment>
<evidence type="ECO:0000313" key="2">
    <source>
        <dbReference type="EMBL" id="CAG5074814.1"/>
    </source>
</evidence>
<organism evidence="2 3">
    <name type="scientific">Dyadobacter linearis</name>
    <dbReference type="NCBI Taxonomy" id="2823330"/>
    <lineage>
        <taxon>Bacteria</taxon>
        <taxon>Pseudomonadati</taxon>
        <taxon>Bacteroidota</taxon>
        <taxon>Cytophagia</taxon>
        <taxon>Cytophagales</taxon>
        <taxon>Spirosomataceae</taxon>
        <taxon>Dyadobacter</taxon>
    </lineage>
</organism>
<proteinExistence type="predicted"/>
<dbReference type="InterPro" id="IPR036397">
    <property type="entry name" value="RNaseH_sf"/>
</dbReference>
<dbReference type="Gene3D" id="3.30.420.10">
    <property type="entry name" value="Ribonuclease H-like superfamily/Ribonuclease H"/>
    <property type="match status" value="1"/>
</dbReference>
<reference evidence="2 3" key="1">
    <citation type="submission" date="2021-04" db="EMBL/GenBank/DDBJ databases">
        <authorList>
            <person name="Rodrigo-Torres L."/>
            <person name="Arahal R. D."/>
            <person name="Lucena T."/>
        </authorList>
    </citation>
    <scope>NUCLEOTIDE SEQUENCE [LARGE SCALE GENOMIC DNA]</scope>
    <source>
        <strain evidence="2 3">CECT 9623</strain>
    </source>
</reference>
<protein>
    <submittedName>
        <fullName evidence="2">IS21 family transposase ISPpu7</fullName>
    </submittedName>
</protein>
<dbReference type="PROSITE" id="PS50994">
    <property type="entry name" value="INTEGRASE"/>
    <property type="match status" value="1"/>
</dbReference>
<dbReference type="EMBL" id="CAJRAU010000014">
    <property type="protein sequence ID" value="CAG5074814.1"/>
    <property type="molecule type" value="Genomic_DNA"/>
</dbReference>
<feature type="domain" description="Integrase catalytic" evidence="1">
    <location>
        <begin position="140"/>
        <end position="273"/>
    </location>
</feature>
<gene>
    <name evidence="2" type="ORF">DYBT9623_05502</name>
</gene>
<dbReference type="Proteomes" id="UP000679725">
    <property type="component" value="Unassembled WGS sequence"/>
</dbReference>
<dbReference type="InterPro" id="IPR012337">
    <property type="entry name" value="RNaseH-like_sf"/>
</dbReference>
<dbReference type="PANTHER" id="PTHR35004">
    <property type="entry name" value="TRANSPOSASE RV3428C-RELATED"/>
    <property type="match status" value="1"/>
</dbReference>
<dbReference type="NCBIfam" id="NF033546">
    <property type="entry name" value="transpos_IS21"/>
    <property type="match status" value="1"/>
</dbReference>
<keyword evidence="3" id="KW-1185">Reference proteome</keyword>
<dbReference type="Pfam" id="PF00665">
    <property type="entry name" value="rve"/>
    <property type="match status" value="1"/>
</dbReference>
<dbReference type="SUPFAM" id="SSF53098">
    <property type="entry name" value="Ribonuclease H-like"/>
    <property type="match status" value="1"/>
</dbReference>
<evidence type="ECO:0000259" key="1">
    <source>
        <dbReference type="PROSITE" id="PS50994"/>
    </source>
</evidence>
<dbReference type="PANTHER" id="PTHR35004:SF8">
    <property type="entry name" value="TRANSPOSASE RV3428C-RELATED"/>
    <property type="match status" value="1"/>
</dbReference>
<evidence type="ECO:0000313" key="3">
    <source>
        <dbReference type="Proteomes" id="UP000679725"/>
    </source>
</evidence>
<accession>A0ABM8UYZ4</accession>
<dbReference type="InterPro" id="IPR001584">
    <property type="entry name" value="Integrase_cat-core"/>
</dbReference>
<sequence length="273" mass="31445">MANRPLSMHKLRQILIFLERGVSIRNIEKEVKISRKTIGLYQQKFLQTGLGFQELLLVKDQQLEYLINQEKADVPEDTDPRKVHFYGQVDYFAHELKRTGVTRLLLWEEYIKENPGGLQYSRFCKLLQDHLKIAQASMHFEHHPGKVMQVDFAGEQLYYVDTSSGELIACPVFVAVLPFSGYGYVEALPNMKLAQVVKALNNALAYFGGVPLGAKSDNMKQWVSRSSRYEPAFTDMLEQWANHNHIALYAARPHKPKDKAAVENFVKITYRRI</sequence>
<dbReference type="RefSeq" id="WP_215236719.1">
    <property type="nucleotide sequence ID" value="NZ_CAJRAU010000014.1"/>
</dbReference>